<dbReference type="NCBIfam" id="TIGR00317">
    <property type="entry name" value="cobS"/>
    <property type="match status" value="1"/>
</dbReference>
<organism evidence="20">
    <name type="scientific">hydrothermal vent metagenome</name>
    <dbReference type="NCBI Taxonomy" id="652676"/>
    <lineage>
        <taxon>unclassified sequences</taxon>
        <taxon>metagenomes</taxon>
        <taxon>ecological metagenomes</taxon>
    </lineage>
</organism>
<dbReference type="HAMAP" id="MF_00719">
    <property type="entry name" value="CobS"/>
    <property type="match status" value="1"/>
</dbReference>
<keyword evidence="13 19" id="KW-0472">Membrane</keyword>
<comment type="cofactor">
    <cofactor evidence="1">
        <name>Mg(2+)</name>
        <dbReference type="ChEBI" id="CHEBI:18420"/>
    </cofactor>
</comment>
<reference evidence="20" key="1">
    <citation type="submission" date="2018-06" db="EMBL/GenBank/DDBJ databases">
        <authorList>
            <person name="Zhirakovskaya E."/>
        </authorList>
    </citation>
    <scope>NUCLEOTIDE SEQUENCE</scope>
</reference>
<feature type="transmembrane region" description="Helical" evidence="19">
    <location>
        <begin position="31"/>
        <end position="51"/>
    </location>
</feature>
<dbReference type="GO" id="GO:0009236">
    <property type="term" value="P:cobalamin biosynthetic process"/>
    <property type="evidence" value="ECO:0007669"/>
    <property type="project" value="UniProtKB-UniPathway"/>
</dbReference>
<keyword evidence="8" id="KW-0169">Cobalamin biosynthesis</keyword>
<evidence type="ECO:0000256" key="5">
    <source>
        <dbReference type="ARBA" id="ARBA00013200"/>
    </source>
</evidence>
<feature type="transmembrane region" description="Helical" evidence="19">
    <location>
        <begin position="180"/>
        <end position="213"/>
    </location>
</feature>
<evidence type="ECO:0000256" key="10">
    <source>
        <dbReference type="ARBA" id="ARBA00022692"/>
    </source>
</evidence>
<evidence type="ECO:0000256" key="11">
    <source>
        <dbReference type="ARBA" id="ARBA00022842"/>
    </source>
</evidence>
<dbReference type="EC" id="2.7.8.26" evidence="5"/>
<evidence type="ECO:0000256" key="6">
    <source>
        <dbReference type="ARBA" id="ARBA00015850"/>
    </source>
</evidence>
<evidence type="ECO:0000256" key="4">
    <source>
        <dbReference type="ARBA" id="ARBA00010561"/>
    </source>
</evidence>
<evidence type="ECO:0000256" key="7">
    <source>
        <dbReference type="ARBA" id="ARBA00022475"/>
    </source>
</evidence>
<accession>A0A3B0XCL8</accession>
<evidence type="ECO:0000256" key="14">
    <source>
        <dbReference type="ARBA" id="ARBA00025228"/>
    </source>
</evidence>
<comment type="catalytic activity">
    <reaction evidence="18">
        <text>alpha-ribazole 5'-phosphate + adenosylcob(III)inamide-GDP = adenosylcob(III)alamin 5'-phosphate + GMP + H(+)</text>
        <dbReference type="Rhea" id="RHEA:23560"/>
        <dbReference type="ChEBI" id="CHEBI:15378"/>
        <dbReference type="ChEBI" id="CHEBI:57918"/>
        <dbReference type="ChEBI" id="CHEBI:58115"/>
        <dbReference type="ChEBI" id="CHEBI:60487"/>
        <dbReference type="ChEBI" id="CHEBI:60493"/>
        <dbReference type="EC" id="2.7.8.26"/>
    </reaction>
</comment>
<comment type="function">
    <text evidence="14">Joins adenosylcobinamide-GDP and alpha-ribazole to generate adenosylcobalamin (Ado-cobalamin). Also synthesizes adenosylcobalamin 5'-phosphate from adenosylcobinamide-GDP and alpha-ribazole 5'-phosphate.</text>
</comment>
<evidence type="ECO:0000256" key="3">
    <source>
        <dbReference type="ARBA" id="ARBA00004663"/>
    </source>
</evidence>
<evidence type="ECO:0000256" key="18">
    <source>
        <dbReference type="ARBA" id="ARBA00049504"/>
    </source>
</evidence>
<dbReference type="EMBL" id="UOFJ01000204">
    <property type="protein sequence ID" value="VAW66058.1"/>
    <property type="molecule type" value="Genomic_DNA"/>
</dbReference>
<keyword evidence="9 20" id="KW-0808">Transferase</keyword>
<dbReference type="UniPathway" id="UPA00148">
    <property type="reaction ID" value="UER00238"/>
</dbReference>
<comment type="catalytic activity">
    <reaction evidence="17">
        <text>alpha-ribazole + adenosylcob(III)inamide-GDP = adenosylcob(III)alamin + GMP + H(+)</text>
        <dbReference type="Rhea" id="RHEA:16049"/>
        <dbReference type="ChEBI" id="CHEBI:10329"/>
        <dbReference type="ChEBI" id="CHEBI:15378"/>
        <dbReference type="ChEBI" id="CHEBI:18408"/>
        <dbReference type="ChEBI" id="CHEBI:58115"/>
        <dbReference type="ChEBI" id="CHEBI:60487"/>
        <dbReference type="EC" id="2.7.8.26"/>
    </reaction>
</comment>
<evidence type="ECO:0000256" key="8">
    <source>
        <dbReference type="ARBA" id="ARBA00022573"/>
    </source>
</evidence>
<keyword evidence="11" id="KW-0460">Magnesium</keyword>
<comment type="similarity">
    <text evidence="4">Belongs to the CobS family.</text>
</comment>
<comment type="subcellular location">
    <subcellularLocation>
        <location evidence="2">Cell membrane</location>
        <topology evidence="2">Multi-pass membrane protein</topology>
    </subcellularLocation>
</comment>
<keyword evidence="10 19" id="KW-0812">Transmembrane</keyword>
<gene>
    <name evidence="20" type="ORF">MNBD_GAMMA10-1911</name>
</gene>
<sequence>MLSFLIALQFLTRLPLNINIDWQAENIARSLLWYPVVGALIGAMLFLLACVMPDNHTLLVAALVLSVWVLISGGLHLDGLADSADAWLGSHGDRQRALDIMKDPQAGPAAVIALVLVLLLKFGAIVSLLEHNAVWLLIVPPLLARCVPLVLFMSTDYVRDQGLGRDMADYFPHSAVRRVLLLVMIALLFLTGIFNALLLMAVALLVIWLLRALMIKHIGGMTGDTIGASIEITEVVVLSMLVFLMTE</sequence>
<evidence type="ECO:0000256" key="13">
    <source>
        <dbReference type="ARBA" id="ARBA00023136"/>
    </source>
</evidence>
<dbReference type="NCBIfam" id="NF001278">
    <property type="entry name" value="PRK00235.1-5"/>
    <property type="match status" value="1"/>
</dbReference>
<evidence type="ECO:0000256" key="16">
    <source>
        <dbReference type="ARBA" id="ARBA00032853"/>
    </source>
</evidence>
<keyword evidence="12 19" id="KW-1133">Transmembrane helix</keyword>
<evidence type="ECO:0000256" key="12">
    <source>
        <dbReference type="ARBA" id="ARBA00022989"/>
    </source>
</evidence>
<keyword evidence="7" id="KW-1003">Cell membrane</keyword>
<evidence type="ECO:0000256" key="19">
    <source>
        <dbReference type="SAM" id="Phobius"/>
    </source>
</evidence>
<dbReference type="GO" id="GO:0005886">
    <property type="term" value="C:plasma membrane"/>
    <property type="evidence" value="ECO:0007669"/>
    <property type="project" value="UniProtKB-SubCell"/>
</dbReference>
<feature type="transmembrane region" description="Helical" evidence="19">
    <location>
        <begin position="133"/>
        <end position="153"/>
    </location>
</feature>
<name>A0A3B0XCL8_9ZZZZ</name>
<dbReference type="PANTHER" id="PTHR34148:SF1">
    <property type="entry name" value="ADENOSYLCOBINAMIDE-GDP RIBAZOLETRANSFERASE"/>
    <property type="match status" value="1"/>
</dbReference>
<dbReference type="PANTHER" id="PTHR34148">
    <property type="entry name" value="ADENOSYLCOBINAMIDE-GDP RIBAZOLETRANSFERASE"/>
    <property type="match status" value="1"/>
</dbReference>
<evidence type="ECO:0000256" key="9">
    <source>
        <dbReference type="ARBA" id="ARBA00022679"/>
    </source>
</evidence>
<dbReference type="AlphaFoldDB" id="A0A3B0XCL8"/>
<evidence type="ECO:0000256" key="1">
    <source>
        <dbReference type="ARBA" id="ARBA00001946"/>
    </source>
</evidence>
<dbReference type="InterPro" id="IPR003805">
    <property type="entry name" value="CobS"/>
</dbReference>
<comment type="pathway">
    <text evidence="3">Cofactor biosynthesis; adenosylcobalamin biosynthesis; adenosylcobalamin from cob(II)yrinate a,c-diamide: step 7/7.</text>
</comment>
<dbReference type="Pfam" id="PF02654">
    <property type="entry name" value="CobS"/>
    <property type="match status" value="1"/>
</dbReference>
<feature type="transmembrane region" description="Helical" evidence="19">
    <location>
        <begin position="106"/>
        <end position="126"/>
    </location>
</feature>
<dbReference type="GO" id="GO:0051073">
    <property type="term" value="F:adenosylcobinamide-GDP ribazoletransferase activity"/>
    <property type="evidence" value="ECO:0007669"/>
    <property type="project" value="UniProtKB-EC"/>
</dbReference>
<evidence type="ECO:0000256" key="2">
    <source>
        <dbReference type="ARBA" id="ARBA00004651"/>
    </source>
</evidence>
<feature type="transmembrane region" description="Helical" evidence="19">
    <location>
        <begin position="58"/>
        <end position="77"/>
    </location>
</feature>
<evidence type="ECO:0000313" key="20">
    <source>
        <dbReference type="EMBL" id="VAW66058.1"/>
    </source>
</evidence>
<proteinExistence type="inferred from homology"/>
<evidence type="ECO:0000256" key="17">
    <source>
        <dbReference type="ARBA" id="ARBA00048623"/>
    </source>
</evidence>
<evidence type="ECO:0000256" key="15">
    <source>
        <dbReference type="ARBA" id="ARBA00032605"/>
    </source>
</evidence>
<dbReference type="GO" id="GO:0008818">
    <property type="term" value="F:cobalamin 5'-phosphate synthase activity"/>
    <property type="evidence" value="ECO:0007669"/>
    <property type="project" value="InterPro"/>
</dbReference>
<protein>
    <recommendedName>
        <fullName evidence="6">Adenosylcobinamide-GDP ribazoletransferase</fullName>
        <ecNumber evidence="5">2.7.8.26</ecNumber>
    </recommendedName>
    <alternativeName>
        <fullName evidence="16">Cobalamin synthase</fullName>
    </alternativeName>
    <alternativeName>
        <fullName evidence="15">Cobalamin-5'-phosphate synthase</fullName>
    </alternativeName>
</protein>